<evidence type="ECO:0000256" key="3">
    <source>
        <dbReference type="ARBA" id="ARBA00023125"/>
    </source>
</evidence>
<keyword evidence="5" id="KW-0539">Nucleus</keyword>
<dbReference type="InterPro" id="IPR051442">
    <property type="entry name" value="B3_domain"/>
</dbReference>
<dbReference type="Proteomes" id="UP001396334">
    <property type="component" value="Unassembled WGS sequence"/>
</dbReference>
<evidence type="ECO:0000256" key="4">
    <source>
        <dbReference type="ARBA" id="ARBA00023163"/>
    </source>
</evidence>
<comment type="caution">
    <text evidence="6">The sequence shown here is derived from an EMBL/GenBank/DDBJ whole genome shotgun (WGS) entry which is preliminary data.</text>
</comment>
<dbReference type="PANTHER" id="PTHR34269:SF11">
    <property type="entry name" value="B3 DOMAIN PROTEIN"/>
    <property type="match status" value="1"/>
</dbReference>
<keyword evidence="2" id="KW-0805">Transcription regulation</keyword>
<keyword evidence="4" id="KW-0804">Transcription</keyword>
<dbReference type="InterPro" id="IPR015300">
    <property type="entry name" value="DNA-bd_pseudobarrel_sf"/>
</dbReference>
<name>A0ABR1ZHS3_9ROSI</name>
<protein>
    <submittedName>
        <fullName evidence="6">Uncharacterized protein</fullName>
    </submittedName>
</protein>
<evidence type="ECO:0000256" key="1">
    <source>
        <dbReference type="ARBA" id="ARBA00004123"/>
    </source>
</evidence>
<dbReference type="PANTHER" id="PTHR34269">
    <property type="entry name" value="TRANSCRIPTION FACTOR B3-DOMAIN FAMILY-RELATED"/>
    <property type="match status" value="1"/>
</dbReference>
<evidence type="ECO:0000313" key="6">
    <source>
        <dbReference type="EMBL" id="KAK8480007.1"/>
    </source>
</evidence>
<dbReference type="SUPFAM" id="SSF101936">
    <property type="entry name" value="DNA-binding pseudobarrel domain"/>
    <property type="match status" value="1"/>
</dbReference>
<keyword evidence="7" id="KW-1185">Reference proteome</keyword>
<dbReference type="Gene3D" id="2.40.330.10">
    <property type="entry name" value="DNA-binding pseudobarrel domain"/>
    <property type="match status" value="1"/>
</dbReference>
<sequence length="100" mass="12008">MSRLSLAKNLVESHILPHWDAARRAQIHAGVRVSVFDCDTNNEYAMDFKRLRNRAYMFIKKWIPNVVKRRDLKLNDEIGIYWDIHNYRFNFSVLNRAPME</sequence>
<evidence type="ECO:0000256" key="5">
    <source>
        <dbReference type="ARBA" id="ARBA00023242"/>
    </source>
</evidence>
<organism evidence="6 7">
    <name type="scientific">Hibiscus sabdariffa</name>
    <name type="common">roselle</name>
    <dbReference type="NCBI Taxonomy" id="183260"/>
    <lineage>
        <taxon>Eukaryota</taxon>
        <taxon>Viridiplantae</taxon>
        <taxon>Streptophyta</taxon>
        <taxon>Embryophyta</taxon>
        <taxon>Tracheophyta</taxon>
        <taxon>Spermatophyta</taxon>
        <taxon>Magnoliopsida</taxon>
        <taxon>eudicotyledons</taxon>
        <taxon>Gunneridae</taxon>
        <taxon>Pentapetalae</taxon>
        <taxon>rosids</taxon>
        <taxon>malvids</taxon>
        <taxon>Malvales</taxon>
        <taxon>Malvaceae</taxon>
        <taxon>Malvoideae</taxon>
        <taxon>Hibiscus</taxon>
    </lineage>
</organism>
<proteinExistence type="predicted"/>
<evidence type="ECO:0000256" key="2">
    <source>
        <dbReference type="ARBA" id="ARBA00023015"/>
    </source>
</evidence>
<reference evidence="6 7" key="1">
    <citation type="journal article" date="2024" name="G3 (Bethesda)">
        <title>Genome assembly of Hibiscus sabdariffa L. provides insights into metabolisms of medicinal natural products.</title>
        <authorList>
            <person name="Kim T."/>
        </authorList>
    </citation>
    <scope>NUCLEOTIDE SEQUENCE [LARGE SCALE GENOMIC DNA]</scope>
    <source>
        <strain evidence="6">TK-2024</strain>
        <tissue evidence="6">Old leaves</tissue>
    </source>
</reference>
<accession>A0ABR1ZHS3</accession>
<keyword evidence="3" id="KW-0238">DNA-binding</keyword>
<comment type="subcellular location">
    <subcellularLocation>
        <location evidence="1">Nucleus</location>
    </subcellularLocation>
</comment>
<evidence type="ECO:0000313" key="7">
    <source>
        <dbReference type="Proteomes" id="UP001396334"/>
    </source>
</evidence>
<gene>
    <name evidence="6" type="ORF">V6N11_031000</name>
</gene>
<dbReference type="EMBL" id="JBBPBN010001077">
    <property type="protein sequence ID" value="KAK8480007.1"/>
    <property type="molecule type" value="Genomic_DNA"/>
</dbReference>